<dbReference type="VEuPathDB" id="VectorBase:GPAI034925"/>
<protein>
    <submittedName>
        <fullName evidence="2">Uncharacterized protein</fullName>
    </submittedName>
</protein>
<proteinExistence type="predicted"/>
<keyword evidence="1" id="KW-0472">Membrane</keyword>
<evidence type="ECO:0000313" key="2">
    <source>
        <dbReference type="EnsemblMetazoa" id="GPAI034925-PA"/>
    </source>
</evidence>
<name>A0A1B0A5C6_GLOPL</name>
<dbReference type="Proteomes" id="UP000092445">
    <property type="component" value="Unassembled WGS sequence"/>
</dbReference>
<keyword evidence="1" id="KW-1133">Transmembrane helix</keyword>
<dbReference type="AlphaFoldDB" id="A0A1B0A5C6"/>
<feature type="transmembrane region" description="Helical" evidence="1">
    <location>
        <begin position="104"/>
        <end position="130"/>
    </location>
</feature>
<accession>A0A1B0A5C6</accession>
<keyword evidence="1" id="KW-0812">Transmembrane</keyword>
<evidence type="ECO:0000256" key="1">
    <source>
        <dbReference type="SAM" id="Phobius"/>
    </source>
</evidence>
<reference evidence="3" key="1">
    <citation type="submission" date="2014-03" db="EMBL/GenBank/DDBJ databases">
        <authorList>
            <person name="Aksoy S."/>
            <person name="Warren W."/>
            <person name="Wilson R.K."/>
        </authorList>
    </citation>
    <scope>NUCLEOTIDE SEQUENCE [LARGE SCALE GENOMIC DNA]</scope>
    <source>
        <strain evidence="3">IAEA</strain>
    </source>
</reference>
<dbReference type="EnsemblMetazoa" id="GPAI034925-RA">
    <property type="protein sequence ID" value="GPAI034925-PA"/>
    <property type="gene ID" value="GPAI034925"/>
</dbReference>
<keyword evidence="3" id="KW-1185">Reference proteome</keyword>
<evidence type="ECO:0000313" key="3">
    <source>
        <dbReference type="Proteomes" id="UP000092445"/>
    </source>
</evidence>
<reference evidence="2" key="2">
    <citation type="submission" date="2020-05" db="UniProtKB">
        <authorList>
            <consortium name="EnsemblMetazoa"/>
        </authorList>
    </citation>
    <scope>IDENTIFICATION</scope>
    <source>
        <strain evidence="2">IAEA</strain>
    </source>
</reference>
<organism evidence="2 3">
    <name type="scientific">Glossina pallidipes</name>
    <name type="common">Tsetse fly</name>
    <dbReference type="NCBI Taxonomy" id="7398"/>
    <lineage>
        <taxon>Eukaryota</taxon>
        <taxon>Metazoa</taxon>
        <taxon>Ecdysozoa</taxon>
        <taxon>Arthropoda</taxon>
        <taxon>Hexapoda</taxon>
        <taxon>Insecta</taxon>
        <taxon>Pterygota</taxon>
        <taxon>Neoptera</taxon>
        <taxon>Endopterygota</taxon>
        <taxon>Diptera</taxon>
        <taxon>Brachycera</taxon>
        <taxon>Muscomorpha</taxon>
        <taxon>Hippoboscoidea</taxon>
        <taxon>Glossinidae</taxon>
        <taxon>Glossina</taxon>
    </lineage>
</organism>
<sequence length="144" mass="16113">MTLTSGTVLNELSILSKERKWAEIDKAGCNGSLRKQIIQFFAALLYVEIKKRAVLAMSDKLPSDKDRKGKLFEKLFVLAKSKLDAFLIEGIHPQSLSNHSEIEVYLIVVVQVVVVVEVVVVVMSALIINFSLRAPLIEFRLETA</sequence>